<reference evidence="11" key="1">
    <citation type="journal article" date="2019" name="Int. J. Syst. Evol. Microbiol.">
        <title>The Global Catalogue of Microorganisms (GCM) 10K type strain sequencing project: providing services to taxonomists for standard genome sequencing and annotation.</title>
        <authorList>
            <consortium name="The Broad Institute Genomics Platform"/>
            <consortium name="The Broad Institute Genome Sequencing Center for Infectious Disease"/>
            <person name="Wu L."/>
            <person name="Ma J."/>
        </authorList>
    </citation>
    <scope>NUCLEOTIDE SEQUENCE [LARGE SCALE GENOMIC DNA]</scope>
    <source>
        <strain evidence="11">JCM 18532</strain>
    </source>
</reference>
<sequence>MDLTYSEEDQAFRAEVRAWLEEHLTGEWAALRGLGGAGRDHEAHDERLAWNRLLAEHGWTCVGWPKEYGGRGLSLVQQVIFHEEYAKADAPVRVNHLGEELLGPTLMAFGTQEQKDRFLPKIVAVQELWAQGYSEPNAGSDLANVQTKARLDGDKWVIDGQKVWTSNAHFSQWAFVVCRTEPGSERHRGLSFLLVPLDQDGVDVRPIEQLTGGSEFNEVFFTGATTDADLVVGEPGEGWKVAMALLGFERGVSVLAQVVGFARELDGVVDLAKSNGAIDDPVLRDRLAGLKVELEVMRRQAMRGLSSADSGGAGPSVFKLVWANWHKRLGEVAMDVLGPAGLTATTDGDENGYNLGRWQRLFLFSRADTIYGGSDEVQRNILAERVLGLPREARG</sequence>
<keyword evidence="3 6" id="KW-0285">Flavoprotein</keyword>
<dbReference type="PANTHER" id="PTHR43292:SF3">
    <property type="entry name" value="ACYL-COA DEHYDROGENASE FADE29"/>
    <property type="match status" value="1"/>
</dbReference>
<dbReference type="Gene3D" id="1.10.540.10">
    <property type="entry name" value="Acyl-CoA dehydrogenase/oxidase, N-terminal domain"/>
    <property type="match status" value="1"/>
</dbReference>
<dbReference type="Gene3D" id="1.20.140.10">
    <property type="entry name" value="Butyryl-CoA Dehydrogenase, subunit A, domain 3"/>
    <property type="match status" value="1"/>
</dbReference>
<comment type="similarity">
    <text evidence="2 6">Belongs to the acyl-CoA dehydrogenase family.</text>
</comment>
<dbReference type="RefSeq" id="WP_345529272.1">
    <property type="nucleotide sequence ID" value="NZ_BAABKN010000030.1"/>
</dbReference>
<feature type="domain" description="Acyl-CoA oxidase/dehydrogenase middle" evidence="8">
    <location>
        <begin position="130"/>
        <end position="221"/>
    </location>
</feature>
<evidence type="ECO:0000256" key="3">
    <source>
        <dbReference type="ARBA" id="ARBA00022630"/>
    </source>
</evidence>
<dbReference type="InterPro" id="IPR052161">
    <property type="entry name" value="Mycobact_Acyl-CoA_DH"/>
</dbReference>
<dbReference type="PANTHER" id="PTHR43292">
    <property type="entry name" value="ACYL-COA DEHYDROGENASE"/>
    <property type="match status" value="1"/>
</dbReference>
<protein>
    <submittedName>
        <fullName evidence="10">Acyl-CoA dehydrogenase family protein</fullName>
    </submittedName>
</protein>
<evidence type="ECO:0000313" key="11">
    <source>
        <dbReference type="Proteomes" id="UP001499882"/>
    </source>
</evidence>
<gene>
    <name evidence="10" type="ORF">GCM10023350_44550</name>
</gene>
<keyword evidence="4 6" id="KW-0274">FAD</keyword>
<evidence type="ECO:0000259" key="9">
    <source>
        <dbReference type="Pfam" id="PF02771"/>
    </source>
</evidence>
<evidence type="ECO:0000256" key="5">
    <source>
        <dbReference type="ARBA" id="ARBA00023002"/>
    </source>
</evidence>
<evidence type="ECO:0000256" key="4">
    <source>
        <dbReference type="ARBA" id="ARBA00022827"/>
    </source>
</evidence>
<evidence type="ECO:0000256" key="6">
    <source>
        <dbReference type="RuleBase" id="RU362125"/>
    </source>
</evidence>
<proteinExistence type="inferred from homology"/>
<dbReference type="InterPro" id="IPR013786">
    <property type="entry name" value="AcylCoA_DH/ox_N"/>
</dbReference>
<comment type="caution">
    <text evidence="10">The sequence shown here is derived from an EMBL/GenBank/DDBJ whole genome shotgun (WGS) entry which is preliminary data.</text>
</comment>
<keyword evidence="5 6" id="KW-0560">Oxidoreductase</keyword>
<dbReference type="SUPFAM" id="SSF47203">
    <property type="entry name" value="Acyl-CoA dehydrogenase C-terminal domain-like"/>
    <property type="match status" value="1"/>
</dbReference>
<dbReference type="SUPFAM" id="SSF56645">
    <property type="entry name" value="Acyl-CoA dehydrogenase NM domain-like"/>
    <property type="match status" value="1"/>
</dbReference>
<comment type="cofactor">
    <cofactor evidence="1 6">
        <name>FAD</name>
        <dbReference type="ChEBI" id="CHEBI:57692"/>
    </cofactor>
</comment>
<dbReference type="Proteomes" id="UP001499882">
    <property type="component" value="Unassembled WGS sequence"/>
</dbReference>
<dbReference type="Pfam" id="PF02771">
    <property type="entry name" value="Acyl-CoA_dh_N"/>
    <property type="match status" value="1"/>
</dbReference>
<dbReference type="InterPro" id="IPR037069">
    <property type="entry name" value="AcylCoA_DH/ox_N_sf"/>
</dbReference>
<dbReference type="Gene3D" id="2.40.110.10">
    <property type="entry name" value="Butyryl-CoA Dehydrogenase, subunit A, domain 2"/>
    <property type="match status" value="1"/>
</dbReference>
<organism evidence="10 11">
    <name type="scientific">Nocardioides endophyticus</name>
    <dbReference type="NCBI Taxonomy" id="1353775"/>
    <lineage>
        <taxon>Bacteria</taxon>
        <taxon>Bacillati</taxon>
        <taxon>Actinomycetota</taxon>
        <taxon>Actinomycetes</taxon>
        <taxon>Propionibacteriales</taxon>
        <taxon>Nocardioidaceae</taxon>
        <taxon>Nocardioides</taxon>
    </lineage>
</organism>
<feature type="domain" description="Acyl-CoA dehydrogenase/oxidase N-terminal" evidence="9">
    <location>
        <begin position="6"/>
        <end position="124"/>
    </location>
</feature>
<accession>A0ABP8ZEG3</accession>
<dbReference type="InterPro" id="IPR046373">
    <property type="entry name" value="Acyl-CoA_Oxase/DH_mid-dom_sf"/>
</dbReference>
<dbReference type="Pfam" id="PF00441">
    <property type="entry name" value="Acyl-CoA_dh_1"/>
    <property type="match status" value="1"/>
</dbReference>
<evidence type="ECO:0000259" key="7">
    <source>
        <dbReference type="Pfam" id="PF00441"/>
    </source>
</evidence>
<dbReference type="InterPro" id="IPR009100">
    <property type="entry name" value="AcylCoA_DH/oxidase_NM_dom_sf"/>
</dbReference>
<evidence type="ECO:0000256" key="1">
    <source>
        <dbReference type="ARBA" id="ARBA00001974"/>
    </source>
</evidence>
<evidence type="ECO:0000259" key="8">
    <source>
        <dbReference type="Pfam" id="PF02770"/>
    </source>
</evidence>
<dbReference type="InterPro" id="IPR006091">
    <property type="entry name" value="Acyl-CoA_Oxase/DH_mid-dom"/>
</dbReference>
<name>A0ABP8ZEG3_9ACTN</name>
<dbReference type="InterPro" id="IPR036250">
    <property type="entry name" value="AcylCo_DH-like_C"/>
</dbReference>
<dbReference type="Pfam" id="PF02770">
    <property type="entry name" value="Acyl-CoA_dh_M"/>
    <property type="match status" value="1"/>
</dbReference>
<dbReference type="InterPro" id="IPR009075">
    <property type="entry name" value="AcylCo_DH/oxidase_C"/>
</dbReference>
<dbReference type="EMBL" id="BAABKN010000030">
    <property type="protein sequence ID" value="GAA4754274.1"/>
    <property type="molecule type" value="Genomic_DNA"/>
</dbReference>
<keyword evidence="11" id="KW-1185">Reference proteome</keyword>
<feature type="domain" description="Acyl-CoA dehydrogenase/oxidase C-terminal" evidence="7">
    <location>
        <begin position="236"/>
        <end position="387"/>
    </location>
</feature>
<evidence type="ECO:0000256" key="2">
    <source>
        <dbReference type="ARBA" id="ARBA00009347"/>
    </source>
</evidence>
<evidence type="ECO:0000313" key="10">
    <source>
        <dbReference type="EMBL" id="GAA4754274.1"/>
    </source>
</evidence>